<protein>
    <recommendedName>
        <fullName evidence="6">DH domain-containing protein</fullName>
    </recommendedName>
</protein>
<feature type="compositionally biased region" description="Polar residues" evidence="1">
    <location>
        <begin position="178"/>
        <end position="187"/>
    </location>
</feature>
<keyword evidence="5" id="KW-1185">Reference proteome</keyword>
<dbReference type="InterPro" id="IPR035899">
    <property type="entry name" value="DBL_dom_sf"/>
</dbReference>
<evidence type="ECO:0000313" key="4">
    <source>
        <dbReference type="EMBL" id="KAF2668519.1"/>
    </source>
</evidence>
<dbReference type="GO" id="GO:0005737">
    <property type="term" value="C:cytoplasm"/>
    <property type="evidence" value="ECO:0007669"/>
    <property type="project" value="TreeGrafter"/>
</dbReference>
<dbReference type="InterPro" id="IPR000219">
    <property type="entry name" value="DH_dom"/>
</dbReference>
<dbReference type="SMART" id="SM00325">
    <property type="entry name" value="RhoGEF"/>
    <property type="match status" value="1"/>
</dbReference>
<dbReference type="GO" id="GO:0005085">
    <property type="term" value="F:guanyl-nucleotide exchange factor activity"/>
    <property type="evidence" value="ECO:0007669"/>
    <property type="project" value="InterPro"/>
</dbReference>
<proteinExistence type="predicted"/>
<feature type="compositionally biased region" description="Acidic residues" evidence="1">
    <location>
        <begin position="188"/>
        <end position="200"/>
    </location>
</feature>
<organism evidence="4 5">
    <name type="scientific">Microthyrium microscopicum</name>
    <dbReference type="NCBI Taxonomy" id="703497"/>
    <lineage>
        <taxon>Eukaryota</taxon>
        <taxon>Fungi</taxon>
        <taxon>Dikarya</taxon>
        <taxon>Ascomycota</taxon>
        <taxon>Pezizomycotina</taxon>
        <taxon>Dothideomycetes</taxon>
        <taxon>Dothideomycetes incertae sedis</taxon>
        <taxon>Microthyriales</taxon>
        <taxon>Microthyriaceae</taxon>
        <taxon>Microthyrium</taxon>
    </lineage>
</organism>
<name>A0A6A6U8D0_9PEZI</name>
<evidence type="ECO:0000259" key="3">
    <source>
        <dbReference type="PROSITE" id="PS50010"/>
    </source>
</evidence>
<evidence type="ECO:0008006" key="6">
    <source>
        <dbReference type="Google" id="ProtNLM"/>
    </source>
</evidence>
<feature type="domain" description="PH" evidence="2">
    <location>
        <begin position="624"/>
        <end position="733"/>
    </location>
</feature>
<feature type="region of interest" description="Disordered" evidence="1">
    <location>
        <begin position="289"/>
        <end position="317"/>
    </location>
</feature>
<dbReference type="SUPFAM" id="SSF48065">
    <property type="entry name" value="DBL homology domain (DH-domain)"/>
    <property type="match status" value="1"/>
</dbReference>
<evidence type="ECO:0000256" key="1">
    <source>
        <dbReference type="SAM" id="MobiDB-lite"/>
    </source>
</evidence>
<dbReference type="Proteomes" id="UP000799302">
    <property type="component" value="Unassembled WGS sequence"/>
</dbReference>
<feature type="domain" description="DH" evidence="3">
    <location>
        <begin position="333"/>
        <end position="586"/>
    </location>
</feature>
<reference evidence="4" key="1">
    <citation type="journal article" date="2020" name="Stud. Mycol.">
        <title>101 Dothideomycetes genomes: a test case for predicting lifestyles and emergence of pathogens.</title>
        <authorList>
            <person name="Haridas S."/>
            <person name="Albert R."/>
            <person name="Binder M."/>
            <person name="Bloem J."/>
            <person name="Labutti K."/>
            <person name="Salamov A."/>
            <person name="Andreopoulos B."/>
            <person name="Baker S."/>
            <person name="Barry K."/>
            <person name="Bills G."/>
            <person name="Bluhm B."/>
            <person name="Cannon C."/>
            <person name="Castanera R."/>
            <person name="Culley D."/>
            <person name="Daum C."/>
            <person name="Ezra D."/>
            <person name="Gonzalez J."/>
            <person name="Henrissat B."/>
            <person name="Kuo A."/>
            <person name="Liang C."/>
            <person name="Lipzen A."/>
            <person name="Lutzoni F."/>
            <person name="Magnuson J."/>
            <person name="Mondo S."/>
            <person name="Nolan M."/>
            <person name="Ohm R."/>
            <person name="Pangilinan J."/>
            <person name="Park H.-J."/>
            <person name="Ramirez L."/>
            <person name="Alfaro M."/>
            <person name="Sun H."/>
            <person name="Tritt A."/>
            <person name="Yoshinaga Y."/>
            <person name="Zwiers L.-H."/>
            <person name="Turgeon B."/>
            <person name="Goodwin S."/>
            <person name="Spatafora J."/>
            <person name="Crous P."/>
            <person name="Grigoriev I."/>
        </authorList>
    </citation>
    <scope>NUCLEOTIDE SEQUENCE</scope>
    <source>
        <strain evidence="4">CBS 115976</strain>
    </source>
</reference>
<dbReference type="Pfam" id="PF00621">
    <property type="entry name" value="RhoGEF"/>
    <property type="match status" value="1"/>
</dbReference>
<dbReference type="Gene3D" id="2.30.29.30">
    <property type="entry name" value="Pleckstrin-homology domain (PH domain)/Phosphotyrosine-binding domain (PTB)"/>
    <property type="match status" value="1"/>
</dbReference>
<feature type="compositionally biased region" description="Polar residues" evidence="1">
    <location>
        <begin position="301"/>
        <end position="314"/>
    </location>
</feature>
<dbReference type="PANTHER" id="PTHR12673">
    <property type="entry name" value="FACIOGENITAL DYSPLASIA PROTEIN"/>
    <property type="match status" value="1"/>
</dbReference>
<dbReference type="PROSITE" id="PS50010">
    <property type="entry name" value="DH_2"/>
    <property type="match status" value="1"/>
</dbReference>
<feature type="compositionally biased region" description="Low complexity" evidence="1">
    <location>
        <begin position="903"/>
        <end position="924"/>
    </location>
</feature>
<dbReference type="InterPro" id="IPR011993">
    <property type="entry name" value="PH-like_dom_sf"/>
</dbReference>
<dbReference type="PANTHER" id="PTHR12673:SF159">
    <property type="entry name" value="LD03170P"/>
    <property type="match status" value="1"/>
</dbReference>
<feature type="compositionally biased region" description="Polar residues" evidence="1">
    <location>
        <begin position="141"/>
        <end position="151"/>
    </location>
</feature>
<dbReference type="Gene3D" id="1.20.900.10">
    <property type="entry name" value="Dbl homology (DH) domain"/>
    <property type="match status" value="1"/>
</dbReference>
<dbReference type="OrthoDB" id="8059989at2759"/>
<feature type="region of interest" description="Disordered" evidence="1">
    <location>
        <begin position="973"/>
        <end position="1003"/>
    </location>
</feature>
<dbReference type="InterPro" id="IPR001849">
    <property type="entry name" value="PH_domain"/>
</dbReference>
<dbReference type="PROSITE" id="PS50003">
    <property type="entry name" value="PH_DOMAIN"/>
    <property type="match status" value="1"/>
</dbReference>
<gene>
    <name evidence="4" type="ORF">BT63DRAFT_456161</name>
</gene>
<accession>A0A6A6U8D0</accession>
<dbReference type="AlphaFoldDB" id="A0A6A6U8D0"/>
<sequence length="1085" mass="120008">MASVLPPPLACPLDLPFGESSYMRSRSSCADETSTIRRHVLRSNSPASYGTVSSLPSGLLGTQKENSPLSGSASSLLNFKLFDSYSTGAAPRRSWSWAVPGEPSNLTPRHPTAFTIDDTLIPNDTPDSEGEDQLTVLHLSNPDTSSTSSEPAPSIELEDASSSSVDLLGVGEEAGHSSRPTTPQQAGSDDDGTSALDDEVKEGQTSPFKRWLRVLRKRNQPQAPLHAPEQRWVLDDFNNGANQPLRKQILSPRRHRKTPSSVSSVAIVAAVKTASITLASFSMYPKSKRSHQTSYLRRETSSQNVTPTRGSLDSISAAAGPVMDDGTWTRSVQRQRIVEEIVSSEESYIRDMRTLIDVYLTVLPKNGQDRRTIYKSVGQILQLHEELIAQLQAILKIAEPPVDKASKPRRGFSRHVRWHSIDGAPHNFNLKSRLDRLTRHSIDTSRPSLIHSKAFMADTKLVMDITKVFERFMQRFMVYEAYAAYNNLFGECSSSLRMSATWLNTEKGIEALSSLTTAAVNRESDNHKALTFADLIVKPIQRICKYPLFFNDLCKYTPACDDPVTHAELQKLLSKLQGLVEEINQASSNPSIRKQIEISWLLQSRLDFGNTIITNATIFQKLGRVLLCGVLHVTFTTNDRVQGQYMISILYRSMLILATLNKTPNSYSIDMSIPLVNASIDTTDNGKGLQCHTAQFSWKITFDIERRQHEIIISACSEREEEIWTSHLRSRISAETTDFSEGRVDMVDSMFLAKPHPDMKAIGPAFGPFTNFSRRLSIQRAATLGPRSNVQQVILKNTEAQKYTTSGSTSMSVMRSQSHMSSNHIPTLAPRRAERIKLENTISDVWTKTVLPYPGMGTKRGDNPIRASANSVMRKLSMASIASNFSKRSMSYSTLSGAVQRAAGGSAAGDDGYASSSGQSTTRTIRPKKAPIKRKRPVLVDFHNTPTAFLPEDFELNVKTSSNMNRRSRKLAARLSAGSDTPPPVSASRPTTACSKKTENQPRPVVVSKADTIRSMMALTFDSVVDCAAFEESIPCHQRTASHDLTAFDTADITAVLDRPATSSGEESMRRRTPKARKGFFRFFG</sequence>
<feature type="region of interest" description="Disordered" evidence="1">
    <location>
        <begin position="903"/>
        <end position="931"/>
    </location>
</feature>
<feature type="region of interest" description="Disordered" evidence="1">
    <location>
        <begin position="93"/>
        <end position="204"/>
    </location>
</feature>
<dbReference type="EMBL" id="MU004236">
    <property type="protein sequence ID" value="KAF2668519.1"/>
    <property type="molecule type" value="Genomic_DNA"/>
</dbReference>
<evidence type="ECO:0000313" key="5">
    <source>
        <dbReference type="Proteomes" id="UP000799302"/>
    </source>
</evidence>
<dbReference type="InterPro" id="IPR051092">
    <property type="entry name" value="FYVE_RhoGEF_PH"/>
</dbReference>
<evidence type="ECO:0000259" key="2">
    <source>
        <dbReference type="PROSITE" id="PS50003"/>
    </source>
</evidence>